<dbReference type="AlphaFoldDB" id="A0A936ZNX2"/>
<evidence type="ECO:0000259" key="5">
    <source>
        <dbReference type="PROSITE" id="PS51007"/>
    </source>
</evidence>
<reference evidence="6" key="1">
    <citation type="submission" date="2021-01" db="EMBL/GenBank/DDBJ databases">
        <authorList>
            <person name="Zhong Y.L."/>
        </authorList>
    </citation>
    <scope>NUCLEOTIDE SEQUENCE</scope>
    <source>
        <strain evidence="6">KCTC 23302</strain>
    </source>
</reference>
<dbReference type="EMBL" id="JAERQJ010000001">
    <property type="protein sequence ID" value="MBL0682727.1"/>
    <property type="molecule type" value="Genomic_DNA"/>
</dbReference>
<evidence type="ECO:0000256" key="4">
    <source>
        <dbReference type="PROSITE-ProRule" id="PRU00433"/>
    </source>
</evidence>
<dbReference type="PROSITE" id="PS51257">
    <property type="entry name" value="PROKAR_LIPOPROTEIN"/>
    <property type="match status" value="1"/>
</dbReference>
<feature type="domain" description="Cytochrome c" evidence="5">
    <location>
        <begin position="73"/>
        <end position="163"/>
    </location>
</feature>
<evidence type="ECO:0000256" key="3">
    <source>
        <dbReference type="ARBA" id="ARBA00023004"/>
    </source>
</evidence>
<proteinExistence type="predicted"/>
<dbReference type="SUPFAM" id="SSF46626">
    <property type="entry name" value="Cytochrome c"/>
    <property type="match status" value="1"/>
</dbReference>
<sequence>MKSFSLPIAIICLFISMGCSNQKKTDKETITIGNKKKEKKVESTNTSSVPIMLENKGIGPITSVTFDKSINQNLADKGEQLFKSKCVACHKASQKFIGPPMVGIYKKRSPEWVMNMIMNPDEMLKKDPVAIALLKEYNNTIMLNQNISEDEARAMAEWFRTLNE</sequence>
<dbReference type="PROSITE" id="PS51007">
    <property type="entry name" value="CYTC"/>
    <property type="match status" value="1"/>
</dbReference>
<dbReference type="RefSeq" id="WP_201916965.1">
    <property type="nucleotide sequence ID" value="NZ_BAABAX010000021.1"/>
</dbReference>
<dbReference type="GO" id="GO:0046872">
    <property type="term" value="F:metal ion binding"/>
    <property type="evidence" value="ECO:0007669"/>
    <property type="project" value="UniProtKB-KW"/>
</dbReference>
<name>A0A936ZNX2_9FLAO</name>
<gene>
    <name evidence="6" type="ORF">JJQ60_04310</name>
</gene>
<keyword evidence="3 4" id="KW-0408">Iron</keyword>
<comment type="caution">
    <text evidence="6">The sequence shown here is derived from an EMBL/GenBank/DDBJ whole genome shotgun (WGS) entry which is preliminary data.</text>
</comment>
<dbReference type="Gene3D" id="1.10.760.10">
    <property type="entry name" value="Cytochrome c-like domain"/>
    <property type="match status" value="1"/>
</dbReference>
<dbReference type="Pfam" id="PF00034">
    <property type="entry name" value="Cytochrom_C"/>
    <property type="match status" value="1"/>
</dbReference>
<evidence type="ECO:0000256" key="2">
    <source>
        <dbReference type="ARBA" id="ARBA00022723"/>
    </source>
</evidence>
<evidence type="ECO:0000313" key="6">
    <source>
        <dbReference type="EMBL" id="MBL0682727.1"/>
    </source>
</evidence>
<organism evidence="6 7">
    <name type="scientific">Aquimarina mytili</name>
    <dbReference type="NCBI Taxonomy" id="874423"/>
    <lineage>
        <taxon>Bacteria</taxon>
        <taxon>Pseudomonadati</taxon>
        <taxon>Bacteroidota</taxon>
        <taxon>Flavobacteriia</taxon>
        <taxon>Flavobacteriales</taxon>
        <taxon>Flavobacteriaceae</taxon>
        <taxon>Aquimarina</taxon>
    </lineage>
</organism>
<evidence type="ECO:0000313" key="7">
    <source>
        <dbReference type="Proteomes" id="UP000651057"/>
    </source>
</evidence>
<keyword evidence="7" id="KW-1185">Reference proteome</keyword>
<dbReference type="GO" id="GO:0020037">
    <property type="term" value="F:heme binding"/>
    <property type="evidence" value="ECO:0007669"/>
    <property type="project" value="InterPro"/>
</dbReference>
<evidence type="ECO:0000256" key="1">
    <source>
        <dbReference type="ARBA" id="ARBA00022617"/>
    </source>
</evidence>
<dbReference type="GO" id="GO:0009055">
    <property type="term" value="F:electron transfer activity"/>
    <property type="evidence" value="ECO:0007669"/>
    <property type="project" value="InterPro"/>
</dbReference>
<keyword evidence="1 4" id="KW-0349">Heme</keyword>
<accession>A0A936ZNX2</accession>
<dbReference type="InterPro" id="IPR036909">
    <property type="entry name" value="Cyt_c-like_dom_sf"/>
</dbReference>
<dbReference type="InterPro" id="IPR009056">
    <property type="entry name" value="Cyt_c-like_dom"/>
</dbReference>
<dbReference type="Proteomes" id="UP000651057">
    <property type="component" value="Unassembled WGS sequence"/>
</dbReference>
<protein>
    <submittedName>
        <fullName evidence="6">C-type cytochrome</fullName>
    </submittedName>
</protein>
<keyword evidence="2 4" id="KW-0479">Metal-binding</keyword>